<evidence type="ECO:0000313" key="4">
    <source>
        <dbReference type="Proteomes" id="UP000306980"/>
    </source>
</evidence>
<protein>
    <submittedName>
        <fullName evidence="3">Carbon-nitrogen hydrolase family protein</fullName>
    </submittedName>
</protein>
<evidence type="ECO:0000256" key="1">
    <source>
        <dbReference type="ARBA" id="ARBA00008129"/>
    </source>
</evidence>
<dbReference type="CDD" id="cd07564">
    <property type="entry name" value="nitrilases_CHs"/>
    <property type="match status" value="1"/>
</dbReference>
<dbReference type="Gene3D" id="3.60.110.10">
    <property type="entry name" value="Carbon-nitrogen hydrolase"/>
    <property type="match status" value="1"/>
</dbReference>
<name>A0A5S3QIQ2_9BACI</name>
<dbReference type="AlphaFoldDB" id="A0A5S3QIQ2"/>
<dbReference type="InterPro" id="IPR044149">
    <property type="entry name" value="Nitrilases_CHs"/>
</dbReference>
<evidence type="ECO:0000313" key="3">
    <source>
        <dbReference type="EMBL" id="TMN21802.1"/>
    </source>
</evidence>
<dbReference type="RefSeq" id="WP_138602570.1">
    <property type="nucleotide sequence ID" value="NZ_VCIA01000001.1"/>
</dbReference>
<comment type="caution">
    <text evidence="3">The sequence shown here is derived from an EMBL/GenBank/DDBJ whole genome shotgun (WGS) entry which is preliminary data.</text>
</comment>
<dbReference type="InterPro" id="IPR036526">
    <property type="entry name" value="C-N_Hydrolase_sf"/>
</dbReference>
<dbReference type="SUPFAM" id="SSF56317">
    <property type="entry name" value="Carbon-nitrogen hydrolase"/>
    <property type="match status" value="1"/>
</dbReference>
<comment type="similarity">
    <text evidence="1">Belongs to the carbon-nitrogen hydrolase superfamily. Nitrilase family.</text>
</comment>
<organism evidence="3 4">
    <name type="scientific">Lentibacillus cibarius</name>
    <dbReference type="NCBI Taxonomy" id="2583219"/>
    <lineage>
        <taxon>Bacteria</taxon>
        <taxon>Bacillati</taxon>
        <taxon>Bacillota</taxon>
        <taxon>Bacilli</taxon>
        <taxon>Bacillales</taxon>
        <taxon>Bacillaceae</taxon>
        <taxon>Lentibacillus</taxon>
    </lineage>
</organism>
<accession>A0A5S3QIQ2</accession>
<sequence length="321" mass="35726">MSEKLSYPKIKAAAVQISPVFPFNKKKTITKMLEYVKEAADNYADIAVFPECFIPAYPNWSIDFKEPSRWEEDLADFTLECVNIEKGDLSSLQKAAKENKIIIVTGINEVIDYYDGVIFNSLVTIGSDGEILNVHRKVFPSNREKMFHTRGDVNGLNVVDTEAGRVGGLICYEHLQPMLKYGLIAQGEQIHCASWPGWPIFENGRSNKGVIETASKAYALEGQCFVIASSFYVPKDEKGIDSIGNASWDYFGGSAIISPSGEYLAGPLYDKEGTVYADLDFSLIPKRKASVDVTGKDSYPEGFDVKFNKKNRELIDFSSVE</sequence>
<dbReference type="PANTHER" id="PTHR46044">
    <property type="entry name" value="NITRILASE"/>
    <property type="match status" value="1"/>
</dbReference>
<dbReference type="EMBL" id="VCIA01000001">
    <property type="protein sequence ID" value="TMN21802.1"/>
    <property type="molecule type" value="Genomic_DNA"/>
</dbReference>
<dbReference type="OrthoDB" id="9811121at2"/>
<reference evidence="3 4" key="1">
    <citation type="submission" date="2019-05" db="EMBL/GenBank/DDBJ databases">
        <title>Genomic analysis of Lentibacillus sp. NKC220-2.</title>
        <authorList>
            <person name="Oh Y.J."/>
        </authorList>
    </citation>
    <scope>NUCLEOTIDE SEQUENCE [LARGE SCALE GENOMIC DNA]</scope>
    <source>
        <strain evidence="3 4">NKC220-2</strain>
    </source>
</reference>
<dbReference type="GO" id="GO:0016787">
    <property type="term" value="F:hydrolase activity"/>
    <property type="evidence" value="ECO:0007669"/>
    <property type="project" value="UniProtKB-KW"/>
</dbReference>
<dbReference type="Pfam" id="PF00795">
    <property type="entry name" value="CN_hydrolase"/>
    <property type="match status" value="1"/>
</dbReference>
<gene>
    <name evidence="3" type="ORF">FFL34_06515</name>
</gene>
<dbReference type="Proteomes" id="UP000306980">
    <property type="component" value="Unassembled WGS sequence"/>
</dbReference>
<evidence type="ECO:0000259" key="2">
    <source>
        <dbReference type="PROSITE" id="PS50263"/>
    </source>
</evidence>
<dbReference type="PANTHER" id="PTHR46044:SF1">
    <property type="entry name" value="CN HYDROLASE DOMAIN-CONTAINING PROTEIN"/>
    <property type="match status" value="1"/>
</dbReference>
<keyword evidence="3" id="KW-0378">Hydrolase</keyword>
<dbReference type="PROSITE" id="PS50263">
    <property type="entry name" value="CN_HYDROLASE"/>
    <property type="match status" value="1"/>
</dbReference>
<feature type="domain" description="CN hydrolase" evidence="2">
    <location>
        <begin position="10"/>
        <end position="281"/>
    </location>
</feature>
<dbReference type="InterPro" id="IPR003010">
    <property type="entry name" value="C-N_Hydrolase"/>
</dbReference>
<proteinExistence type="inferred from homology"/>